<comment type="subunit">
    <text evidence="6">Part of the 30S ribosomal subunit.</text>
</comment>
<dbReference type="RefSeq" id="YP_009497662.1">
    <property type="nucleotide sequence ID" value="NC_038008.1"/>
</dbReference>
<dbReference type="InterPro" id="IPR020606">
    <property type="entry name" value="Ribosomal_uS7_CS"/>
</dbReference>
<dbReference type="GO" id="GO:0003735">
    <property type="term" value="F:structural constituent of ribosome"/>
    <property type="evidence" value="ECO:0007669"/>
    <property type="project" value="InterPro"/>
</dbReference>
<dbReference type="InterPro" id="IPR000235">
    <property type="entry name" value="Ribosomal_uS7"/>
</dbReference>
<comment type="similarity">
    <text evidence="1 6 7">Belongs to the universal ribosomal protein uS7 family.</text>
</comment>
<feature type="domain" description="Small ribosomal subunit protein uS7" evidence="9">
    <location>
        <begin position="3"/>
        <end position="149"/>
    </location>
</feature>
<keyword evidence="4 6" id="KW-0689">Ribosomal protein</keyword>
<keyword evidence="5 6" id="KW-0687">Ribonucleoprotein</keyword>
<reference evidence="10" key="1">
    <citation type="journal article" date="2018" name="Adv. Bot. Res.">
        <title>Evolution of the Plastid Genomes in Diatoms.</title>
        <authorList>
            <person name="Yu M."/>
            <person name="Ashworth M.P."/>
            <person name="Hajrah N.H."/>
            <person name="Khiyami M.A."/>
            <person name="Sabir M.J."/>
            <person name="Alhebshi A.M."/>
            <person name="Al-Malki A.L."/>
            <person name="Sabir J.S.M."/>
            <person name="Theriot E.C."/>
            <person name="Jansen R.K."/>
        </authorList>
    </citation>
    <scope>NUCLEOTIDE SEQUENCE</scope>
</reference>
<evidence type="ECO:0000256" key="1">
    <source>
        <dbReference type="ARBA" id="ARBA00007151"/>
    </source>
</evidence>
<evidence type="ECO:0000259" key="9">
    <source>
        <dbReference type="Pfam" id="PF00177"/>
    </source>
</evidence>
<sequence>MIRNKISEKRLLDPDLIYKSRLVNLLISRILKVGKKNLAKKIVYKAFQIIKSKTKQNPLTIFEKAVINASPTVEIKSIRVRGSSRSIPIEVKPLRAILLALKWLIIYSRKRRGRGIVLKLANEIIDAKNKTGRTIKKKNDTHKIALSNRAFLQYKYKTKKGRNLPKKDSKSSRPIKRVEGKKFSKKDRKF</sequence>
<dbReference type="GO" id="GO:0015935">
    <property type="term" value="C:small ribosomal subunit"/>
    <property type="evidence" value="ECO:0007669"/>
    <property type="project" value="InterPro"/>
</dbReference>
<evidence type="ECO:0000256" key="5">
    <source>
        <dbReference type="ARBA" id="ARBA00023274"/>
    </source>
</evidence>
<dbReference type="InterPro" id="IPR023798">
    <property type="entry name" value="Ribosomal_uS7_dom"/>
</dbReference>
<dbReference type="GO" id="GO:0009507">
    <property type="term" value="C:chloroplast"/>
    <property type="evidence" value="ECO:0007669"/>
    <property type="project" value="UniProtKB-SubCell"/>
</dbReference>
<dbReference type="PROSITE" id="PS00052">
    <property type="entry name" value="RIBOSOMAL_S7"/>
    <property type="match status" value="1"/>
</dbReference>
<dbReference type="AlphaFoldDB" id="A0A2U9NTL9"/>
<keyword evidence="3 6" id="KW-0694">RNA-binding</keyword>
<dbReference type="GO" id="GO:0019843">
    <property type="term" value="F:rRNA binding"/>
    <property type="evidence" value="ECO:0007669"/>
    <property type="project" value="UniProtKB-UniRule"/>
</dbReference>
<organism evidence="10">
    <name type="scientific">Astrosyne radiata</name>
    <dbReference type="NCBI Taxonomy" id="1158023"/>
    <lineage>
        <taxon>Eukaryota</taxon>
        <taxon>Sar</taxon>
        <taxon>Stramenopiles</taxon>
        <taxon>Ochrophyta</taxon>
        <taxon>Bacillariophyta</taxon>
        <taxon>Fragilariophyceae</taxon>
        <taxon>Fragilariophycidae</taxon>
        <taxon>Cyclophorales</taxon>
        <taxon>Cyclophoraceae</taxon>
        <taxon>Astrosyne</taxon>
    </lineage>
</organism>
<dbReference type="GeneID" id="36960306"/>
<dbReference type="SUPFAM" id="SSF47973">
    <property type="entry name" value="Ribosomal protein S7"/>
    <property type="match status" value="1"/>
</dbReference>
<comment type="function">
    <text evidence="6">One of the primary rRNA binding proteins, it binds directly to 16S rRNA where it nucleates assembly of the head domain of the 30S subunit.</text>
</comment>
<geneLocation type="chloroplast" evidence="10"/>
<evidence type="ECO:0000313" key="10">
    <source>
        <dbReference type="EMBL" id="AWT40375.1"/>
    </source>
</evidence>
<evidence type="ECO:0000256" key="4">
    <source>
        <dbReference type="ARBA" id="ARBA00022980"/>
    </source>
</evidence>
<feature type="compositionally biased region" description="Basic and acidic residues" evidence="8">
    <location>
        <begin position="165"/>
        <end position="182"/>
    </location>
</feature>
<protein>
    <recommendedName>
        <fullName evidence="6">Small ribosomal subunit protein uS7c</fullName>
    </recommendedName>
</protein>
<evidence type="ECO:0000256" key="6">
    <source>
        <dbReference type="HAMAP-Rule" id="MF_00480"/>
    </source>
</evidence>
<evidence type="ECO:0000256" key="7">
    <source>
        <dbReference type="RuleBase" id="RU003619"/>
    </source>
</evidence>
<dbReference type="PANTHER" id="PTHR11205">
    <property type="entry name" value="RIBOSOMAL PROTEIN S7"/>
    <property type="match status" value="1"/>
</dbReference>
<keyword evidence="10" id="KW-0934">Plastid</keyword>
<dbReference type="InterPro" id="IPR005717">
    <property type="entry name" value="Ribosomal_uS7_bac/org-type"/>
</dbReference>
<dbReference type="Gene3D" id="1.10.455.10">
    <property type="entry name" value="Ribosomal protein S7 domain"/>
    <property type="match status" value="1"/>
</dbReference>
<feature type="region of interest" description="Disordered" evidence="8">
    <location>
        <begin position="158"/>
        <end position="190"/>
    </location>
</feature>
<evidence type="ECO:0000256" key="3">
    <source>
        <dbReference type="ARBA" id="ARBA00022884"/>
    </source>
</evidence>
<proteinExistence type="inferred from homology"/>
<dbReference type="NCBIfam" id="TIGR01029">
    <property type="entry name" value="rpsG_bact"/>
    <property type="match status" value="1"/>
</dbReference>
<keyword evidence="10" id="KW-0150">Chloroplast</keyword>
<keyword evidence="2 6" id="KW-0699">rRNA-binding</keyword>
<dbReference type="InterPro" id="IPR036823">
    <property type="entry name" value="Ribosomal_uS7_dom_sf"/>
</dbReference>
<dbReference type="GO" id="GO:0006412">
    <property type="term" value="P:translation"/>
    <property type="evidence" value="ECO:0007669"/>
    <property type="project" value="UniProtKB-UniRule"/>
</dbReference>
<evidence type="ECO:0000256" key="8">
    <source>
        <dbReference type="SAM" id="MobiDB-lite"/>
    </source>
</evidence>
<name>A0A2U9NTL9_9STRA</name>
<comment type="subcellular location">
    <subcellularLocation>
        <location evidence="6">Plastid</location>
        <location evidence="6">Chloroplast</location>
    </subcellularLocation>
</comment>
<dbReference type="HAMAP" id="MF_00480_B">
    <property type="entry name" value="Ribosomal_uS7_B"/>
    <property type="match status" value="1"/>
</dbReference>
<evidence type="ECO:0000256" key="2">
    <source>
        <dbReference type="ARBA" id="ARBA00022730"/>
    </source>
</evidence>
<accession>A0A2U9NTL9</accession>
<dbReference type="Pfam" id="PF00177">
    <property type="entry name" value="Ribosomal_S7"/>
    <property type="match status" value="1"/>
</dbReference>
<dbReference type="EMBL" id="MG755807">
    <property type="protein sequence ID" value="AWT40375.1"/>
    <property type="molecule type" value="Genomic_DNA"/>
</dbReference>
<gene>
    <name evidence="6 10" type="primary">rps7</name>
</gene>